<proteinExistence type="predicted"/>
<dbReference type="EMBL" id="JQ844236">
    <property type="protein sequence ID" value="AGS53556.1"/>
    <property type="molecule type" value="Genomic_DNA"/>
</dbReference>
<protein>
    <recommendedName>
        <fullName evidence="2">Methyl-accepting chemotaxis protein</fullName>
    </recommendedName>
</protein>
<name>A0A806K152_9BACT</name>
<evidence type="ECO:0000313" key="1">
    <source>
        <dbReference type="EMBL" id="AGS53556.1"/>
    </source>
</evidence>
<dbReference type="AlphaFoldDB" id="A0A806K152"/>
<evidence type="ECO:0008006" key="2">
    <source>
        <dbReference type="Google" id="ProtNLM"/>
    </source>
</evidence>
<sequence>MAQTNAEEQFYEGCRLSDGLEKLGEVLNGMADRLYDFAESFGANDEEELAEINAGKTDEEIALEDAQAAEIAAPIVNAIEGLTDIVNDTTLKIMELITEPSGSDE</sequence>
<reference evidence="1" key="1">
    <citation type="submission" date="2012-03" db="EMBL/GenBank/DDBJ databases">
        <title>Functional metagenomics reveals considerable lignocellulase gene clusters in the gut microbiome of a wood-feeding higher termite.</title>
        <authorList>
            <person name="Liu N."/>
        </authorList>
    </citation>
    <scope>NUCLEOTIDE SEQUENCE</scope>
</reference>
<organism evidence="1">
    <name type="scientific">uncultured bacterium contig00062</name>
    <dbReference type="NCBI Taxonomy" id="1181545"/>
    <lineage>
        <taxon>Bacteria</taxon>
        <taxon>environmental samples</taxon>
    </lineage>
</organism>
<accession>A0A806K152</accession>